<keyword evidence="2" id="KW-1185">Reference proteome</keyword>
<protein>
    <submittedName>
        <fullName evidence="1">Uncharacterized protein</fullName>
    </submittedName>
</protein>
<accession>A0ABP7TF99</accession>
<reference evidence="2" key="1">
    <citation type="journal article" date="2019" name="Int. J. Syst. Evol. Microbiol.">
        <title>The Global Catalogue of Microorganisms (GCM) 10K type strain sequencing project: providing services to taxonomists for standard genome sequencing and annotation.</title>
        <authorList>
            <consortium name="The Broad Institute Genomics Platform"/>
            <consortium name="The Broad Institute Genome Sequencing Center for Infectious Disease"/>
            <person name="Wu L."/>
            <person name="Ma J."/>
        </authorList>
    </citation>
    <scope>NUCLEOTIDE SEQUENCE [LARGE SCALE GENOMIC DNA]</scope>
    <source>
        <strain evidence="2">JCM 17225</strain>
    </source>
</reference>
<gene>
    <name evidence="1" type="ORF">GCM10022409_06740</name>
</gene>
<organism evidence="1 2">
    <name type="scientific">Hymenobacter glaciei</name>
    <dbReference type="NCBI Taxonomy" id="877209"/>
    <lineage>
        <taxon>Bacteria</taxon>
        <taxon>Pseudomonadati</taxon>
        <taxon>Bacteroidota</taxon>
        <taxon>Cytophagia</taxon>
        <taxon>Cytophagales</taxon>
        <taxon>Hymenobacteraceae</taxon>
        <taxon>Hymenobacter</taxon>
    </lineage>
</organism>
<proteinExistence type="predicted"/>
<sequence>MLGLAHALLADVGVDTRNHDGDFALALIAKGTGYFGHGKGNRRGWEACLLDKRAQRYDMPNVGRQKKGAFAKVRILQDLYIAKSFARGTYFQRPWQKIS</sequence>
<name>A0ABP7TF99_9BACT</name>
<dbReference type="Proteomes" id="UP001501469">
    <property type="component" value="Unassembled WGS sequence"/>
</dbReference>
<dbReference type="EMBL" id="BAABDK010000004">
    <property type="protein sequence ID" value="GAA4025413.1"/>
    <property type="molecule type" value="Genomic_DNA"/>
</dbReference>
<comment type="caution">
    <text evidence="1">The sequence shown here is derived from an EMBL/GenBank/DDBJ whole genome shotgun (WGS) entry which is preliminary data.</text>
</comment>
<evidence type="ECO:0000313" key="1">
    <source>
        <dbReference type="EMBL" id="GAA4025413.1"/>
    </source>
</evidence>
<evidence type="ECO:0000313" key="2">
    <source>
        <dbReference type="Proteomes" id="UP001501469"/>
    </source>
</evidence>